<dbReference type="OrthoDB" id="5592888at2"/>
<dbReference type="SMART" id="SM00028">
    <property type="entry name" value="TPR"/>
    <property type="match status" value="5"/>
</dbReference>
<keyword evidence="1" id="KW-0732">Signal</keyword>
<evidence type="ECO:0000256" key="1">
    <source>
        <dbReference type="SAM" id="SignalP"/>
    </source>
</evidence>
<dbReference type="AlphaFoldDB" id="A0A1I5X0P8"/>
<feature type="chain" id="PRO_5010158875" evidence="1">
    <location>
        <begin position="30"/>
        <end position="405"/>
    </location>
</feature>
<accession>A0A1I5X0P8</accession>
<evidence type="ECO:0000313" key="3">
    <source>
        <dbReference type="Proteomes" id="UP000182692"/>
    </source>
</evidence>
<name>A0A1I5X0P8_9GAMM</name>
<dbReference type="STRING" id="1121869.SAMN03084138_04501"/>
<dbReference type="GeneID" id="35869831"/>
<proteinExistence type="predicted"/>
<dbReference type="GO" id="GO:0006614">
    <property type="term" value="P:SRP-dependent cotranslational protein targeting to membrane"/>
    <property type="evidence" value="ECO:0007669"/>
    <property type="project" value="InterPro"/>
</dbReference>
<dbReference type="PANTHER" id="PTHR14094">
    <property type="entry name" value="SIGNAL RECOGNITION PARTICLE 72"/>
    <property type="match status" value="1"/>
</dbReference>
<evidence type="ECO:0000313" key="2">
    <source>
        <dbReference type="EMBL" id="SFQ25480.1"/>
    </source>
</evidence>
<dbReference type="GO" id="GO:0008312">
    <property type="term" value="F:7S RNA binding"/>
    <property type="evidence" value="ECO:0007669"/>
    <property type="project" value="TreeGrafter"/>
</dbReference>
<feature type="signal peptide" evidence="1">
    <location>
        <begin position="1"/>
        <end position="29"/>
    </location>
</feature>
<dbReference type="Pfam" id="PF13432">
    <property type="entry name" value="TPR_16"/>
    <property type="match status" value="1"/>
</dbReference>
<dbReference type="PANTHER" id="PTHR14094:SF9">
    <property type="entry name" value="SIGNAL RECOGNITION PARTICLE SUBUNIT SRP72"/>
    <property type="match status" value="1"/>
</dbReference>
<dbReference type="EMBL" id="FOWR01000055">
    <property type="protein sequence ID" value="SFQ25480.1"/>
    <property type="molecule type" value="Genomic_DNA"/>
</dbReference>
<dbReference type="Proteomes" id="UP000182692">
    <property type="component" value="Unassembled WGS sequence"/>
</dbReference>
<dbReference type="Pfam" id="PF13181">
    <property type="entry name" value="TPR_8"/>
    <property type="match status" value="1"/>
</dbReference>
<gene>
    <name evidence="2" type="ORF">SAMN03084138_04501</name>
</gene>
<dbReference type="Gene3D" id="1.25.40.10">
    <property type="entry name" value="Tetratricopeptide repeat domain"/>
    <property type="match status" value="3"/>
</dbReference>
<protein>
    <submittedName>
        <fullName evidence="2">Tetratricopeptide repeat-containing protein</fullName>
    </submittedName>
</protein>
<dbReference type="InterPro" id="IPR011990">
    <property type="entry name" value="TPR-like_helical_dom_sf"/>
</dbReference>
<dbReference type="InterPro" id="IPR026270">
    <property type="entry name" value="SRP72"/>
</dbReference>
<dbReference type="GO" id="GO:0043022">
    <property type="term" value="F:ribosome binding"/>
    <property type="evidence" value="ECO:0007669"/>
    <property type="project" value="TreeGrafter"/>
</dbReference>
<reference evidence="2 3" key="1">
    <citation type="submission" date="2016-10" db="EMBL/GenBank/DDBJ databases">
        <authorList>
            <person name="de Groot N.N."/>
        </authorList>
    </citation>
    <scope>NUCLEOTIDE SEQUENCE [LARGE SCALE GENOMIC DNA]</scope>
    <source>
        <strain evidence="2 3">DSM 15893</strain>
    </source>
</reference>
<sequence>MMCHRTFSLSNAIRGMCLAILLFSAPSFAAQLSQGTVLKVQKAFAFQEKEAWRDAIAVLREIETKKAYDRAYVDRMLGVLYWQTDDVNSAMRFLEKAVKSDALSGDEMRSAQRMLADLYLSNGNYKSAASLYSQLVKTAKDKKESAELWLRLAQANYQRKAWKSTLTAINKHLALTSPDTVSALSIKLGAELQLSRWKRANNTLEHLIALEPNKKVWWIQRAGNYQRLEQPENMLSTLLLAQREGIELTTSEQRTIAQLYAQKGVPEKAALVLDSLPASEQDAVTLSQSASYWQHAKEWENAISVWKKAAKADNTYRWQLAQLQLQQGLYVEALSSLNKVTSPEKKASVEMLRATAYDKLEQADNALLHAKRAYDLLPSSKSESWVNYLTQKRKMAKVSAPPQVH</sequence>
<dbReference type="InterPro" id="IPR019734">
    <property type="entry name" value="TPR_rpt"/>
</dbReference>
<dbReference type="RefSeq" id="WP_074928695.1">
    <property type="nucleotide sequence ID" value="NZ_FOWR01000055.1"/>
</dbReference>
<organism evidence="2 3">
    <name type="scientific">Enterovibrio norvegicus DSM 15893</name>
    <dbReference type="NCBI Taxonomy" id="1121869"/>
    <lineage>
        <taxon>Bacteria</taxon>
        <taxon>Pseudomonadati</taxon>
        <taxon>Pseudomonadota</taxon>
        <taxon>Gammaproteobacteria</taxon>
        <taxon>Vibrionales</taxon>
        <taxon>Vibrionaceae</taxon>
        <taxon>Enterovibrio</taxon>
    </lineage>
</organism>
<dbReference type="SUPFAM" id="SSF48452">
    <property type="entry name" value="TPR-like"/>
    <property type="match status" value="3"/>
</dbReference>